<keyword evidence="2" id="KW-1185">Reference proteome</keyword>
<dbReference type="STRING" id="180332.GCA_000797495_03411"/>
<reference evidence="1 2" key="1">
    <citation type="journal article" date="2019" name="Anaerobe">
        <title>Detection of Robinsoniella peoriensis in multiple bone samples of a trauma patient.</title>
        <authorList>
            <person name="Schrottner P."/>
            <person name="Hartwich K."/>
            <person name="Bunk B."/>
            <person name="Schober I."/>
            <person name="Helbig S."/>
            <person name="Rudolph W.W."/>
            <person name="Gunzer F."/>
        </authorList>
    </citation>
    <scope>NUCLEOTIDE SEQUENCE [LARGE SCALE GENOMIC DNA]</scope>
    <source>
        <strain evidence="1 2">DSM 106044</strain>
    </source>
</reference>
<proteinExistence type="predicted"/>
<name>A0A4U8Q2L9_9FIRM</name>
<comment type="caution">
    <text evidence="1">The sequence shown here is derived from an EMBL/GenBank/DDBJ whole genome shotgun (WGS) entry which is preliminary data.</text>
</comment>
<evidence type="ECO:0008006" key="3">
    <source>
        <dbReference type="Google" id="ProtNLM"/>
    </source>
</evidence>
<dbReference type="RefSeq" id="WP_044295698.1">
    <property type="nucleotide sequence ID" value="NZ_JTGN01000006.1"/>
</dbReference>
<protein>
    <recommendedName>
        <fullName evidence="3">Nif11 domain-containing protein</fullName>
    </recommendedName>
</protein>
<sequence length="97" mass="10405">MKDELLQLLKLLEADEAFANQMKDCRSEDEAYSLAANKVEGFSKEEFKELMKKIQISQNGELSEDDLAGVAGGLSNDEWMALGSFGIATGAAAASAV</sequence>
<dbReference type="Proteomes" id="UP000306509">
    <property type="component" value="Unassembled WGS sequence"/>
</dbReference>
<evidence type="ECO:0000313" key="2">
    <source>
        <dbReference type="Proteomes" id="UP000306509"/>
    </source>
</evidence>
<gene>
    <name evidence="1" type="ORF">DSM106044_05048</name>
</gene>
<evidence type="ECO:0000313" key="1">
    <source>
        <dbReference type="EMBL" id="TLC98142.1"/>
    </source>
</evidence>
<dbReference type="AlphaFoldDB" id="A0A4U8Q2L9"/>
<organism evidence="1 2">
    <name type="scientific">Robinsoniella peoriensis</name>
    <dbReference type="NCBI Taxonomy" id="180332"/>
    <lineage>
        <taxon>Bacteria</taxon>
        <taxon>Bacillati</taxon>
        <taxon>Bacillota</taxon>
        <taxon>Clostridia</taxon>
        <taxon>Lachnospirales</taxon>
        <taxon>Lachnospiraceae</taxon>
        <taxon>Robinsoniella</taxon>
    </lineage>
</organism>
<dbReference type="EMBL" id="QGQD01000104">
    <property type="protein sequence ID" value="TLC98142.1"/>
    <property type="molecule type" value="Genomic_DNA"/>
</dbReference>
<accession>A0A4U8Q2L9</accession>